<name>A0A0A1TCV7_9HYPO</name>
<evidence type="ECO:0000313" key="4">
    <source>
        <dbReference type="EMBL" id="CEJ94881.1"/>
    </source>
</evidence>
<dbReference type="SUPFAM" id="SSF50494">
    <property type="entry name" value="Trypsin-like serine proteases"/>
    <property type="match status" value="1"/>
</dbReference>
<dbReference type="HOGENOM" id="CLU_903684_0_0_1"/>
<evidence type="ECO:0000256" key="2">
    <source>
        <dbReference type="SAM" id="SignalP"/>
    </source>
</evidence>
<proteinExistence type="predicted"/>
<dbReference type="InterPro" id="IPR033116">
    <property type="entry name" value="TRYPSIN_SER"/>
</dbReference>
<sequence>MKGANKVALLSVLNAFSVVDAAPTTPGVRAVAPLGDAEFHPARDQFSAQFIGGHAVSVKDYPFVIAGLRSGGSRPQGQTCTGSVIGPRKILIAAHCVDAEGTKTFAYGLDDLNNGTLHKIPVSSYIKHPNYVNFDQGWDVAVATTTEDIPVDGGQYAKFATSADSGIAAAGKKAYALGYGKKDVNDNSRNVQLHRGDLPIVAPATCDQTGQGLHVVPEYMICSGYSSGRPVTILPGDSGGPLVVDGKVVGVGSWSKSTWNWYSIYSRLDNEMGDWVAEQLNA</sequence>
<dbReference type="STRING" id="1531966.A0A0A1TCV7"/>
<keyword evidence="1" id="KW-1015">Disulfide bond</keyword>
<organism evidence="4 5">
    <name type="scientific">[Torrubiella] hemipterigena</name>
    <dbReference type="NCBI Taxonomy" id="1531966"/>
    <lineage>
        <taxon>Eukaryota</taxon>
        <taxon>Fungi</taxon>
        <taxon>Dikarya</taxon>
        <taxon>Ascomycota</taxon>
        <taxon>Pezizomycotina</taxon>
        <taxon>Sordariomycetes</taxon>
        <taxon>Hypocreomycetidae</taxon>
        <taxon>Hypocreales</taxon>
        <taxon>Clavicipitaceae</taxon>
        <taxon>Clavicipitaceae incertae sedis</taxon>
        <taxon>'Torrubiella' clade</taxon>
    </lineage>
</organism>
<dbReference type="SMART" id="SM00020">
    <property type="entry name" value="Tryp_SPc"/>
    <property type="match status" value="1"/>
</dbReference>
<dbReference type="Proteomes" id="UP000039046">
    <property type="component" value="Unassembled WGS sequence"/>
</dbReference>
<dbReference type="PANTHER" id="PTHR24276:SF91">
    <property type="entry name" value="AT26814P-RELATED"/>
    <property type="match status" value="1"/>
</dbReference>
<reference evidence="4 5" key="1">
    <citation type="journal article" date="2015" name="Genome Announc.">
        <title>Draft Genome Sequence and Gene Annotation of the Entomopathogenic Fungus Verticillium hemipterigenum.</title>
        <authorList>
            <person name="Horn F."/>
            <person name="Habel A."/>
            <person name="Scharf D.H."/>
            <person name="Dworschak J."/>
            <person name="Brakhage A.A."/>
            <person name="Guthke R."/>
            <person name="Hertweck C."/>
            <person name="Linde J."/>
        </authorList>
    </citation>
    <scope>NUCLEOTIDE SEQUENCE [LARGE SCALE GENOMIC DNA]</scope>
</reference>
<dbReference type="InterPro" id="IPR043504">
    <property type="entry name" value="Peptidase_S1_PA_chymotrypsin"/>
</dbReference>
<dbReference type="PROSITE" id="PS00135">
    <property type="entry name" value="TRYPSIN_SER"/>
    <property type="match status" value="1"/>
</dbReference>
<dbReference type="Gene3D" id="2.40.10.10">
    <property type="entry name" value="Trypsin-like serine proteases"/>
    <property type="match status" value="1"/>
</dbReference>
<feature type="signal peptide" evidence="2">
    <location>
        <begin position="1"/>
        <end position="21"/>
    </location>
</feature>
<dbReference type="OrthoDB" id="4915747at2759"/>
<gene>
    <name evidence="4" type="ORF">VHEMI10388</name>
</gene>
<feature type="chain" id="PRO_5001979224" description="Peptidase S1 domain-containing protein" evidence="2">
    <location>
        <begin position="22"/>
        <end position="282"/>
    </location>
</feature>
<protein>
    <recommendedName>
        <fullName evidence="3">Peptidase S1 domain-containing protein</fullName>
    </recommendedName>
</protein>
<dbReference type="PROSITE" id="PS50240">
    <property type="entry name" value="TRYPSIN_DOM"/>
    <property type="match status" value="1"/>
</dbReference>
<evidence type="ECO:0000259" key="3">
    <source>
        <dbReference type="PROSITE" id="PS50240"/>
    </source>
</evidence>
<keyword evidence="5" id="KW-1185">Reference proteome</keyword>
<dbReference type="Pfam" id="PF00089">
    <property type="entry name" value="Trypsin"/>
    <property type="match status" value="1"/>
</dbReference>
<feature type="domain" description="Peptidase S1" evidence="3">
    <location>
        <begin position="50"/>
        <end position="281"/>
    </location>
</feature>
<dbReference type="GO" id="GO:0004252">
    <property type="term" value="F:serine-type endopeptidase activity"/>
    <property type="evidence" value="ECO:0007669"/>
    <property type="project" value="InterPro"/>
</dbReference>
<dbReference type="PANTHER" id="PTHR24276">
    <property type="entry name" value="POLYSERASE-RELATED"/>
    <property type="match status" value="1"/>
</dbReference>
<dbReference type="InterPro" id="IPR009003">
    <property type="entry name" value="Peptidase_S1_PA"/>
</dbReference>
<evidence type="ECO:0000313" key="5">
    <source>
        <dbReference type="Proteomes" id="UP000039046"/>
    </source>
</evidence>
<dbReference type="InterPro" id="IPR001254">
    <property type="entry name" value="Trypsin_dom"/>
</dbReference>
<dbReference type="EMBL" id="CDHN01000008">
    <property type="protein sequence ID" value="CEJ94881.1"/>
    <property type="molecule type" value="Genomic_DNA"/>
</dbReference>
<keyword evidence="2" id="KW-0732">Signal</keyword>
<evidence type="ECO:0000256" key="1">
    <source>
        <dbReference type="ARBA" id="ARBA00023157"/>
    </source>
</evidence>
<dbReference type="AlphaFoldDB" id="A0A0A1TCV7"/>
<dbReference type="GO" id="GO:0006508">
    <property type="term" value="P:proteolysis"/>
    <property type="evidence" value="ECO:0007669"/>
    <property type="project" value="InterPro"/>
</dbReference>
<dbReference type="InterPro" id="IPR050430">
    <property type="entry name" value="Peptidase_S1"/>
</dbReference>
<accession>A0A0A1TCV7</accession>